<dbReference type="GO" id="GO:0005829">
    <property type="term" value="C:cytosol"/>
    <property type="evidence" value="ECO:0007669"/>
    <property type="project" value="TreeGrafter"/>
</dbReference>
<evidence type="ECO:0000256" key="3">
    <source>
        <dbReference type="HAMAP-Rule" id="MF_00524"/>
    </source>
</evidence>
<protein>
    <recommendedName>
        <fullName evidence="3">Glucokinase</fullName>
        <ecNumber evidence="3">2.7.1.2</ecNumber>
    </recommendedName>
    <alternativeName>
        <fullName evidence="3">Glucose kinase</fullName>
    </alternativeName>
</protein>
<accession>A0A0S4TU70</accession>
<dbReference type="EC" id="2.7.1.2" evidence="3"/>
<keyword evidence="3" id="KW-0963">Cytoplasm</keyword>
<dbReference type="PANTHER" id="PTHR47690:SF1">
    <property type="entry name" value="GLUCOKINASE"/>
    <property type="match status" value="1"/>
</dbReference>
<keyword evidence="3" id="KW-0324">Glycolysis</keyword>
<dbReference type="InterPro" id="IPR043129">
    <property type="entry name" value="ATPase_NBD"/>
</dbReference>
<dbReference type="EMBL" id="CP039340">
    <property type="protein sequence ID" value="QCX51619.1"/>
    <property type="molecule type" value="Genomic_DNA"/>
</dbReference>
<evidence type="ECO:0000313" key="5">
    <source>
        <dbReference type="EMBL" id="CUV13604.1"/>
    </source>
</evidence>
<proteinExistence type="inferred from homology"/>
<keyword evidence="3" id="KW-0067">ATP-binding</keyword>
<geneLocation type="plasmid" evidence="6">
    <name>pUW386</name>
</geneLocation>
<sequence>MSIGLHEVGVGSMDDVTAYPRLVGDVGGTNARFALEMAPMRLAHIGVLAGDDYPSLEAAMRAYLAALPPEIAAAGVRHAAIGIANPVLGDQIRMTNRDWAFSTEAMRQSLGFDTFVVLNDFAALAHALPYLGADELEQVGGSTCVAGAPRALLGPGTGLGVASLLPTQAGRFIAVAGEGGHVAFAPMNDEEVVIWRFARERFGHVSAERLISGMGLELIYEALGACFDLWQQGPAVRRAADITAIALGEMEDAAGDHARCRYAVDTFCAMLGTVAANLAVTLGARGGVYIGGGIVPRLGAAFANSPFRRRFEDKGRFSGYVAAMPVYVIHAPYPGLIGLCAAMDHAVDSRH</sequence>
<dbReference type="Gene3D" id="3.30.420.40">
    <property type="match status" value="1"/>
</dbReference>
<evidence type="ECO:0000313" key="7">
    <source>
        <dbReference type="Proteomes" id="UP000310553"/>
    </source>
</evidence>
<organism evidence="5">
    <name type="scientific">Ralstonia solanacearum</name>
    <name type="common">Pseudomonas solanacearum</name>
    <dbReference type="NCBI Taxonomy" id="305"/>
    <lineage>
        <taxon>Bacteria</taxon>
        <taxon>Pseudomonadati</taxon>
        <taxon>Pseudomonadota</taxon>
        <taxon>Betaproteobacteria</taxon>
        <taxon>Burkholderiales</taxon>
        <taxon>Burkholderiaceae</taxon>
        <taxon>Ralstonia</taxon>
        <taxon>Ralstonia solanacearum species complex</taxon>
    </lineage>
</organism>
<dbReference type="EMBL" id="LN899819">
    <property type="protein sequence ID" value="CUV13604.1"/>
    <property type="molecule type" value="Genomic_DNA"/>
</dbReference>
<dbReference type="Gene3D" id="3.40.367.20">
    <property type="match status" value="1"/>
</dbReference>
<dbReference type="Pfam" id="PF02685">
    <property type="entry name" value="Glucokinase"/>
    <property type="match status" value="1"/>
</dbReference>
<dbReference type="InterPro" id="IPR050201">
    <property type="entry name" value="Bacterial_glucokinase"/>
</dbReference>
<reference evidence="5" key="1">
    <citation type="submission" date="2015-10" db="EMBL/GenBank/DDBJ databases">
        <authorList>
            <person name="Gilbert D.G."/>
        </authorList>
    </citation>
    <scope>NUCLEOTIDE SEQUENCE</scope>
    <source>
        <strain evidence="5">Phyl III-seqv23</strain>
    </source>
</reference>
<dbReference type="CDD" id="cd24008">
    <property type="entry name" value="ASKHA_NBD_GLK"/>
    <property type="match status" value="1"/>
</dbReference>
<dbReference type="GO" id="GO:0004340">
    <property type="term" value="F:glucokinase activity"/>
    <property type="evidence" value="ECO:0007669"/>
    <property type="project" value="UniProtKB-UniRule"/>
</dbReference>
<comment type="similarity">
    <text evidence="3 4">Belongs to the bacterial glucokinase family.</text>
</comment>
<feature type="binding site" evidence="3">
    <location>
        <begin position="24"/>
        <end position="29"/>
    </location>
    <ligand>
        <name>ATP</name>
        <dbReference type="ChEBI" id="CHEBI:30616"/>
    </ligand>
</feature>
<reference evidence="6 7" key="2">
    <citation type="submission" date="2019-04" db="EMBL/GenBank/DDBJ databases">
        <title>Complete Genome of UW386 and Higher Quality Genome of UW700.</title>
        <authorList>
            <person name="Jacobs J."/>
            <person name="Perez A."/>
            <person name="Steidl O."/>
            <person name="Allen C."/>
        </authorList>
    </citation>
    <scope>NUCLEOTIDE SEQUENCE [LARGE SCALE GENOMIC DNA]</scope>
    <source>
        <strain evidence="6 7">UW386</strain>
        <plasmid evidence="6">pUW386</plasmid>
        <plasmid evidence="7">puw386</plasmid>
    </source>
</reference>
<evidence type="ECO:0000313" key="6">
    <source>
        <dbReference type="EMBL" id="QCX51619.1"/>
    </source>
</evidence>
<evidence type="ECO:0000256" key="2">
    <source>
        <dbReference type="ARBA" id="ARBA00022777"/>
    </source>
</evidence>
<dbReference type="GO" id="GO:0005536">
    <property type="term" value="F:D-glucose binding"/>
    <property type="evidence" value="ECO:0007669"/>
    <property type="project" value="InterPro"/>
</dbReference>
<keyword evidence="1 3" id="KW-0808">Transferase</keyword>
<dbReference type="HAMAP" id="MF_00524">
    <property type="entry name" value="Glucokinase"/>
    <property type="match status" value="1"/>
</dbReference>
<dbReference type="SUPFAM" id="SSF53067">
    <property type="entry name" value="Actin-like ATPase domain"/>
    <property type="match status" value="1"/>
</dbReference>
<gene>
    <name evidence="3 5" type="primary">glk</name>
    <name evidence="6" type="ORF">E7Z57_21575</name>
    <name evidence="5" type="ORF">RUN39_v1_590162</name>
</gene>
<dbReference type="NCBIfam" id="NF001416">
    <property type="entry name" value="PRK00292.1-3"/>
    <property type="match status" value="1"/>
</dbReference>
<dbReference type="AlphaFoldDB" id="A0A0S4TU70"/>
<dbReference type="PANTHER" id="PTHR47690">
    <property type="entry name" value="GLUCOKINASE"/>
    <property type="match status" value="1"/>
</dbReference>
<name>A0A0S4TU70_RALSL</name>
<dbReference type="NCBIfam" id="TIGR00749">
    <property type="entry name" value="glk"/>
    <property type="match status" value="1"/>
</dbReference>
<geneLocation type="plasmid" evidence="7">
    <name>puw386</name>
</geneLocation>
<dbReference type="PATRIC" id="fig|305.106.peg.3473"/>
<keyword evidence="6" id="KW-0614">Plasmid</keyword>
<comment type="subcellular location">
    <subcellularLocation>
        <location evidence="3">Cytoplasm</location>
    </subcellularLocation>
</comment>
<dbReference type="InterPro" id="IPR003836">
    <property type="entry name" value="Glucokinase"/>
</dbReference>
<comment type="catalytic activity">
    <reaction evidence="3">
        <text>D-glucose + ATP = D-glucose 6-phosphate + ADP + H(+)</text>
        <dbReference type="Rhea" id="RHEA:17825"/>
        <dbReference type="ChEBI" id="CHEBI:4167"/>
        <dbReference type="ChEBI" id="CHEBI:15378"/>
        <dbReference type="ChEBI" id="CHEBI:30616"/>
        <dbReference type="ChEBI" id="CHEBI:61548"/>
        <dbReference type="ChEBI" id="CHEBI:456216"/>
        <dbReference type="EC" id="2.7.1.2"/>
    </reaction>
</comment>
<keyword evidence="3" id="KW-0547">Nucleotide-binding</keyword>
<dbReference type="Proteomes" id="UP000310553">
    <property type="component" value="Plasmid pUW386"/>
</dbReference>
<evidence type="ECO:0000256" key="4">
    <source>
        <dbReference type="RuleBase" id="RU004046"/>
    </source>
</evidence>
<evidence type="ECO:0000256" key="1">
    <source>
        <dbReference type="ARBA" id="ARBA00022679"/>
    </source>
</evidence>
<keyword evidence="2 3" id="KW-0418">Kinase</keyword>
<dbReference type="GO" id="GO:0005524">
    <property type="term" value="F:ATP binding"/>
    <property type="evidence" value="ECO:0007669"/>
    <property type="project" value="UniProtKB-UniRule"/>
</dbReference>
<dbReference type="GO" id="GO:0006096">
    <property type="term" value="P:glycolytic process"/>
    <property type="evidence" value="ECO:0007669"/>
    <property type="project" value="UniProtKB-UniRule"/>
</dbReference>